<comment type="caution">
    <text evidence="2">The sequence shown here is derived from an EMBL/GenBank/DDBJ whole genome shotgun (WGS) entry which is preliminary data.</text>
</comment>
<evidence type="ECO:0000313" key="3">
    <source>
        <dbReference type="Proteomes" id="UP001465755"/>
    </source>
</evidence>
<protein>
    <submittedName>
        <fullName evidence="2">Uncharacterized protein</fullName>
    </submittedName>
</protein>
<reference evidence="2 3" key="1">
    <citation type="journal article" date="2024" name="Nat. Commun.">
        <title>Phylogenomics reveals the evolutionary origins of lichenization in chlorophyte algae.</title>
        <authorList>
            <person name="Puginier C."/>
            <person name="Libourel C."/>
            <person name="Otte J."/>
            <person name="Skaloud P."/>
            <person name="Haon M."/>
            <person name="Grisel S."/>
            <person name="Petersen M."/>
            <person name="Berrin J.G."/>
            <person name="Delaux P.M."/>
            <person name="Dal Grande F."/>
            <person name="Keller J."/>
        </authorList>
    </citation>
    <scope>NUCLEOTIDE SEQUENCE [LARGE SCALE GENOMIC DNA]</scope>
    <source>
        <strain evidence="2 3">SAG 2036</strain>
    </source>
</reference>
<dbReference type="AlphaFoldDB" id="A0AAW1NLX4"/>
<dbReference type="Proteomes" id="UP001465755">
    <property type="component" value="Unassembled WGS sequence"/>
</dbReference>
<gene>
    <name evidence="2" type="ORF">WJX73_003519</name>
</gene>
<proteinExistence type="predicted"/>
<sequence>MVQALLSGLFSADRRACVCVTASRSSAQASSSGRAHFCAAPHALGISAPLAGRGLPDARPCTDIGPCFTRHPLQRRGRGIIVTRAQQSPPDAPKGPSGGREWLQTLLSRFGPMTDKPQNTTVLDFEKPLVELDNRIKEVRRVAEENGVDVSS</sequence>
<feature type="non-terminal residue" evidence="2">
    <location>
        <position position="152"/>
    </location>
</feature>
<organism evidence="2 3">
    <name type="scientific">Symbiochloris irregularis</name>
    <dbReference type="NCBI Taxonomy" id="706552"/>
    <lineage>
        <taxon>Eukaryota</taxon>
        <taxon>Viridiplantae</taxon>
        <taxon>Chlorophyta</taxon>
        <taxon>core chlorophytes</taxon>
        <taxon>Trebouxiophyceae</taxon>
        <taxon>Trebouxiales</taxon>
        <taxon>Trebouxiaceae</taxon>
        <taxon>Symbiochloris</taxon>
    </lineage>
</organism>
<accession>A0AAW1NLX4</accession>
<keyword evidence="3" id="KW-1185">Reference proteome</keyword>
<evidence type="ECO:0000313" key="2">
    <source>
        <dbReference type="EMBL" id="KAK9786062.1"/>
    </source>
</evidence>
<dbReference type="EMBL" id="JALJOQ010000283">
    <property type="protein sequence ID" value="KAK9786062.1"/>
    <property type="molecule type" value="Genomic_DNA"/>
</dbReference>
<feature type="region of interest" description="Disordered" evidence="1">
    <location>
        <begin position="78"/>
        <end position="100"/>
    </location>
</feature>
<evidence type="ECO:0000256" key="1">
    <source>
        <dbReference type="SAM" id="MobiDB-lite"/>
    </source>
</evidence>
<name>A0AAW1NLX4_9CHLO</name>